<dbReference type="KEGG" id="mok:Metok_0917"/>
<dbReference type="HOGENOM" id="CLU_094838_0_0_2"/>
<keyword evidence="2" id="KW-0067">ATP-binding</keyword>
<dbReference type="eggNOG" id="arCOG04148">
    <property type="taxonomic scope" value="Archaea"/>
</dbReference>
<feature type="domain" description="KaiC-like" evidence="3">
    <location>
        <begin position="22"/>
        <end position="209"/>
    </location>
</feature>
<evidence type="ECO:0000256" key="1">
    <source>
        <dbReference type="ARBA" id="ARBA00022741"/>
    </source>
</evidence>
<dbReference type="AlphaFoldDB" id="F8AMQ7"/>
<gene>
    <name evidence="4" type="ordered locus">Metok_0917</name>
</gene>
<dbReference type="InterPro" id="IPR056568">
    <property type="entry name" value="ArlH"/>
</dbReference>
<dbReference type="PANTHER" id="PTHR43637">
    <property type="entry name" value="UPF0273 PROTEIN TM_0370"/>
    <property type="match status" value="1"/>
</dbReference>
<dbReference type="STRING" id="647113.Metok_0917"/>
<dbReference type="InterPro" id="IPR027417">
    <property type="entry name" value="P-loop_NTPase"/>
</dbReference>
<evidence type="ECO:0000256" key="2">
    <source>
        <dbReference type="ARBA" id="ARBA00022840"/>
    </source>
</evidence>
<dbReference type="PANTHER" id="PTHR43637:SF3">
    <property type="entry name" value="FLAGELLA-RELATED PROTEIN H-RELATED"/>
    <property type="match status" value="1"/>
</dbReference>
<dbReference type="Pfam" id="PF06745">
    <property type="entry name" value="ATPase"/>
    <property type="match status" value="1"/>
</dbReference>
<proteinExistence type="predicted"/>
<dbReference type="InterPro" id="IPR014774">
    <property type="entry name" value="KaiC-like_dom"/>
</dbReference>
<keyword evidence="5" id="KW-1185">Reference proteome</keyword>
<evidence type="ECO:0000313" key="5">
    <source>
        <dbReference type="Proteomes" id="UP000009296"/>
    </source>
</evidence>
<dbReference type="EMBL" id="CP002792">
    <property type="protein sequence ID" value="AEH06888.1"/>
    <property type="molecule type" value="Genomic_DNA"/>
</dbReference>
<evidence type="ECO:0000259" key="3">
    <source>
        <dbReference type="Pfam" id="PF06745"/>
    </source>
</evidence>
<dbReference type="SUPFAM" id="SSF52540">
    <property type="entry name" value="P-loop containing nucleoside triphosphate hydrolases"/>
    <property type="match status" value="1"/>
</dbReference>
<evidence type="ECO:0000313" key="4">
    <source>
        <dbReference type="EMBL" id="AEH06888.1"/>
    </source>
</evidence>
<accession>F8AMQ7</accession>
<dbReference type="CDD" id="cd19475">
    <property type="entry name" value="FlaH"/>
    <property type="match status" value="1"/>
</dbReference>
<dbReference type="NCBIfam" id="NF006320">
    <property type="entry name" value="PRK08533.1"/>
    <property type="match status" value="1"/>
</dbReference>
<keyword evidence="4" id="KW-0969">Cilium</keyword>
<sequence>MSGDFMKLAKIELSRDDVHKRLGGGIPYGSIILIEGEESTGKSIIAQRLAYGFLQNAHSVTYVSTQLTTLEFVKQMMSLKYNINKKLLSGVLLYIPVYPLISDNLQKEDFIKKLMETRIFYEKDIIIYDTISSLIINDASDVKVNDLIAFFKRIAAMNKIVIYTINPKELPESVLTLFRTAATMVLKTEIYTFGGSVKNLVRIEKYNLARGPYQKTMVFRVEPNLGIAVEISSVA</sequence>
<protein>
    <submittedName>
        <fullName evidence="4">Flagellar accessory protein FlaH</fullName>
    </submittedName>
</protein>
<dbReference type="Gene3D" id="3.40.50.300">
    <property type="entry name" value="P-loop containing nucleotide triphosphate hydrolases"/>
    <property type="match status" value="1"/>
</dbReference>
<organism evidence="4 5">
    <name type="scientific">Methanothermococcus okinawensis (strain DSM 14208 / JCM 11175 / IH1)</name>
    <dbReference type="NCBI Taxonomy" id="647113"/>
    <lineage>
        <taxon>Archaea</taxon>
        <taxon>Methanobacteriati</taxon>
        <taxon>Methanobacteriota</taxon>
        <taxon>Methanomada group</taxon>
        <taxon>Methanococci</taxon>
        <taxon>Methanococcales</taxon>
        <taxon>Methanococcaceae</taxon>
        <taxon>Methanothermococcus</taxon>
    </lineage>
</organism>
<keyword evidence="1" id="KW-0547">Nucleotide-binding</keyword>
<name>F8AMQ7_METOI</name>
<reference evidence="4" key="1">
    <citation type="submission" date="2011-05" db="EMBL/GenBank/DDBJ databases">
        <title>Complete sequence of chromosome of Methanothermococcus okinawensis IH1.</title>
        <authorList>
            <consortium name="US DOE Joint Genome Institute"/>
            <person name="Lucas S."/>
            <person name="Han J."/>
            <person name="Lapidus A."/>
            <person name="Cheng J.-F."/>
            <person name="Goodwin L."/>
            <person name="Pitluck S."/>
            <person name="Peters L."/>
            <person name="Mikhailova N."/>
            <person name="Held B."/>
            <person name="Han C."/>
            <person name="Tapia R."/>
            <person name="Land M."/>
            <person name="Hauser L."/>
            <person name="Kyrpides N."/>
            <person name="Ivanova N."/>
            <person name="Pagani I."/>
            <person name="Sieprawska-Lupa M."/>
            <person name="Takai K."/>
            <person name="Miyazaki J."/>
            <person name="Whitman W."/>
            <person name="Woyke T."/>
        </authorList>
    </citation>
    <scope>NUCLEOTIDE SEQUENCE</scope>
    <source>
        <strain evidence="4">IH1</strain>
    </source>
</reference>
<dbReference type="Proteomes" id="UP000009296">
    <property type="component" value="Chromosome"/>
</dbReference>
<keyword evidence="4" id="KW-0282">Flagellum</keyword>
<keyword evidence="4" id="KW-0966">Cell projection</keyword>
<dbReference type="GO" id="GO:0005524">
    <property type="term" value="F:ATP binding"/>
    <property type="evidence" value="ECO:0007669"/>
    <property type="project" value="UniProtKB-KW"/>
</dbReference>